<gene>
    <name evidence="1" type="ORF">CALMAC_LOCUS17965</name>
</gene>
<feature type="non-terminal residue" evidence="1">
    <location>
        <position position="36"/>
    </location>
</feature>
<reference evidence="1 2" key="1">
    <citation type="submission" date="2019-01" db="EMBL/GenBank/DDBJ databases">
        <authorList>
            <person name="Sayadi A."/>
        </authorList>
    </citation>
    <scope>NUCLEOTIDE SEQUENCE [LARGE SCALE GENOMIC DNA]</scope>
</reference>
<dbReference type="Proteomes" id="UP000410492">
    <property type="component" value="Unassembled WGS sequence"/>
</dbReference>
<protein>
    <submittedName>
        <fullName evidence="1">Uncharacterized protein</fullName>
    </submittedName>
</protein>
<accession>A0A653DJK0</accession>
<proteinExistence type="predicted"/>
<dbReference type="AlphaFoldDB" id="A0A653DJK0"/>
<sequence length="36" mass="4455">MCIHIQHIKNTHTKLIRFPWHCYFYTKNIHSNLSDN</sequence>
<dbReference type="EMBL" id="CAACVG010012390">
    <property type="protein sequence ID" value="VEN60189.1"/>
    <property type="molecule type" value="Genomic_DNA"/>
</dbReference>
<name>A0A653DJK0_CALMS</name>
<organism evidence="1 2">
    <name type="scientific">Callosobruchus maculatus</name>
    <name type="common">Southern cowpea weevil</name>
    <name type="synonym">Pulse bruchid</name>
    <dbReference type="NCBI Taxonomy" id="64391"/>
    <lineage>
        <taxon>Eukaryota</taxon>
        <taxon>Metazoa</taxon>
        <taxon>Ecdysozoa</taxon>
        <taxon>Arthropoda</taxon>
        <taxon>Hexapoda</taxon>
        <taxon>Insecta</taxon>
        <taxon>Pterygota</taxon>
        <taxon>Neoptera</taxon>
        <taxon>Endopterygota</taxon>
        <taxon>Coleoptera</taxon>
        <taxon>Polyphaga</taxon>
        <taxon>Cucujiformia</taxon>
        <taxon>Chrysomeloidea</taxon>
        <taxon>Chrysomelidae</taxon>
        <taxon>Bruchinae</taxon>
        <taxon>Bruchini</taxon>
        <taxon>Callosobruchus</taxon>
    </lineage>
</organism>
<keyword evidence="2" id="KW-1185">Reference proteome</keyword>
<evidence type="ECO:0000313" key="1">
    <source>
        <dbReference type="EMBL" id="VEN60189.1"/>
    </source>
</evidence>
<evidence type="ECO:0000313" key="2">
    <source>
        <dbReference type="Proteomes" id="UP000410492"/>
    </source>
</evidence>